<dbReference type="EMBL" id="QEAO01000014">
    <property type="protein sequence ID" value="TPX34400.1"/>
    <property type="molecule type" value="Genomic_DNA"/>
</dbReference>
<dbReference type="Proteomes" id="UP000319731">
    <property type="component" value="Unassembled WGS sequence"/>
</dbReference>
<dbReference type="SMART" id="SM00320">
    <property type="entry name" value="WD40"/>
    <property type="match status" value="8"/>
</dbReference>
<feature type="repeat" description="WD" evidence="5">
    <location>
        <begin position="366"/>
        <end position="399"/>
    </location>
</feature>
<dbReference type="OrthoDB" id="10261640at2759"/>
<dbReference type="InterPro" id="IPR020472">
    <property type="entry name" value="WD40_PAC1"/>
</dbReference>
<comment type="subcellular location">
    <subcellularLocation>
        <location evidence="1">Cytoplasm</location>
    </subcellularLocation>
</comment>
<keyword evidence="2" id="KW-0963">Cytoplasm</keyword>
<comment type="caution">
    <text evidence="6">The sequence shown here is derived from an EMBL/GenBank/DDBJ whole genome shotgun (WGS) entry which is preliminary data.</text>
</comment>
<evidence type="ECO:0000256" key="5">
    <source>
        <dbReference type="PROSITE-ProRule" id="PRU00221"/>
    </source>
</evidence>
<dbReference type="FunFam" id="2.130.10.10:FF:000074">
    <property type="entry name" value="Angio-associated migratory cell protein-like protein"/>
    <property type="match status" value="1"/>
</dbReference>
<evidence type="ECO:0000313" key="7">
    <source>
        <dbReference type="Proteomes" id="UP000319731"/>
    </source>
</evidence>
<dbReference type="PROSITE" id="PS00678">
    <property type="entry name" value="WD_REPEATS_1"/>
    <property type="match status" value="2"/>
</dbReference>
<sequence>MEEQQQPVEEALFESDDVAEVVDTVEDAAEPMSEDEDMDMDVIGDTEVTESQADDQALSVDDSIAAFSDHQEPVYSVAINPTNPMMAMSGGGNDQSFLWRLDTGERLFDFPSHTDSVSDVKFSADGRFAASGSMDGKVHVLNPADGTLVNTLEGPNEITWLDWHPRGAVLLAGGGDGSLWMWALPAGLCMNVFVNNNSQPVTCGAFTPDGKSIISASEDKTFCLWDPKTAAVLTRMSSDDARFHQNVVTTLAVHRDSTLVLSGDCDGSARLLHLGNGRILGALENHADSIETAGFCSSMPWAATGSVDSTISVWDIHTLRLRQTLRHDDAVVSVQWHPTNPYLFSASADKTVRLWDARSGNQERIWRGHQAPILSMALSSDGSHVITGSDDGSALVFAM</sequence>
<protein>
    <submittedName>
        <fullName evidence="6">Uncharacterized protein</fullName>
    </submittedName>
</protein>
<dbReference type="InterPro" id="IPR015943">
    <property type="entry name" value="WD40/YVTN_repeat-like_dom_sf"/>
</dbReference>
<feature type="repeat" description="WD" evidence="5">
    <location>
        <begin position="324"/>
        <end position="365"/>
    </location>
</feature>
<dbReference type="PROSITE" id="PS50082">
    <property type="entry name" value="WD_REPEATS_2"/>
    <property type="match status" value="6"/>
</dbReference>
<feature type="repeat" description="WD" evidence="5">
    <location>
        <begin position="67"/>
        <end position="109"/>
    </location>
</feature>
<organism evidence="6 7">
    <name type="scientific">Synchytrium microbalum</name>
    <dbReference type="NCBI Taxonomy" id="1806994"/>
    <lineage>
        <taxon>Eukaryota</taxon>
        <taxon>Fungi</taxon>
        <taxon>Fungi incertae sedis</taxon>
        <taxon>Chytridiomycota</taxon>
        <taxon>Chytridiomycota incertae sedis</taxon>
        <taxon>Chytridiomycetes</taxon>
        <taxon>Synchytriales</taxon>
        <taxon>Synchytriaceae</taxon>
        <taxon>Synchytrium</taxon>
    </lineage>
</organism>
<proteinExistence type="predicted"/>
<dbReference type="Pfam" id="PF00400">
    <property type="entry name" value="WD40"/>
    <property type="match status" value="8"/>
</dbReference>
<dbReference type="AlphaFoldDB" id="A0A507BYM0"/>
<feature type="repeat" description="WD" evidence="5">
    <location>
        <begin position="110"/>
        <end position="151"/>
    </location>
</feature>
<evidence type="ECO:0000256" key="4">
    <source>
        <dbReference type="ARBA" id="ARBA00022737"/>
    </source>
</evidence>
<dbReference type="SUPFAM" id="SSF50998">
    <property type="entry name" value="Quinoprotein alcohol dehydrogenase-like"/>
    <property type="match status" value="1"/>
</dbReference>
<dbReference type="Gene3D" id="2.130.10.10">
    <property type="entry name" value="YVTN repeat-like/Quinoprotein amine dehydrogenase"/>
    <property type="match status" value="1"/>
</dbReference>
<evidence type="ECO:0000313" key="6">
    <source>
        <dbReference type="EMBL" id="TPX34400.1"/>
    </source>
</evidence>
<feature type="repeat" description="WD" evidence="5">
    <location>
        <begin position="194"/>
        <end position="235"/>
    </location>
</feature>
<dbReference type="InterPro" id="IPR051179">
    <property type="entry name" value="WD_repeat_multifunction"/>
</dbReference>
<evidence type="ECO:0000256" key="3">
    <source>
        <dbReference type="ARBA" id="ARBA00022574"/>
    </source>
</evidence>
<dbReference type="InterPro" id="IPR019775">
    <property type="entry name" value="WD40_repeat_CS"/>
</dbReference>
<name>A0A507BYM0_9FUNG</name>
<accession>A0A507BYM0</accession>
<dbReference type="InterPro" id="IPR011047">
    <property type="entry name" value="Quinoprotein_ADH-like_sf"/>
</dbReference>
<gene>
    <name evidence="6" type="ORF">SmJEL517_g02975</name>
</gene>
<feature type="repeat" description="WD" evidence="5">
    <location>
        <begin position="283"/>
        <end position="324"/>
    </location>
</feature>
<keyword evidence="7" id="KW-1185">Reference proteome</keyword>
<keyword evidence="4" id="KW-0677">Repeat</keyword>
<dbReference type="PROSITE" id="PS50294">
    <property type="entry name" value="WD_REPEATS_REGION"/>
    <property type="match status" value="4"/>
</dbReference>
<dbReference type="STRING" id="1806994.A0A507BYM0"/>
<dbReference type="GO" id="GO:0005737">
    <property type="term" value="C:cytoplasm"/>
    <property type="evidence" value="ECO:0007669"/>
    <property type="project" value="UniProtKB-SubCell"/>
</dbReference>
<dbReference type="InterPro" id="IPR001680">
    <property type="entry name" value="WD40_rpt"/>
</dbReference>
<dbReference type="RefSeq" id="XP_031025164.1">
    <property type="nucleotide sequence ID" value="XM_031168903.1"/>
</dbReference>
<dbReference type="PRINTS" id="PR00320">
    <property type="entry name" value="GPROTEINBRPT"/>
</dbReference>
<keyword evidence="3 5" id="KW-0853">WD repeat</keyword>
<dbReference type="CDD" id="cd00200">
    <property type="entry name" value="WD40"/>
    <property type="match status" value="1"/>
</dbReference>
<reference evidence="6 7" key="1">
    <citation type="journal article" date="2019" name="Sci. Rep.">
        <title>Comparative genomics of chytrid fungi reveal insights into the obligate biotrophic and pathogenic lifestyle of Synchytrium endobioticum.</title>
        <authorList>
            <person name="van de Vossenberg B.T.L.H."/>
            <person name="Warris S."/>
            <person name="Nguyen H.D.T."/>
            <person name="van Gent-Pelzer M.P.E."/>
            <person name="Joly D.L."/>
            <person name="van de Geest H.C."/>
            <person name="Bonants P.J.M."/>
            <person name="Smith D.S."/>
            <person name="Levesque C.A."/>
            <person name="van der Lee T.A.J."/>
        </authorList>
    </citation>
    <scope>NUCLEOTIDE SEQUENCE [LARGE SCALE GENOMIC DNA]</scope>
    <source>
        <strain evidence="6 7">JEL517</strain>
    </source>
</reference>
<dbReference type="PANTHER" id="PTHR19857:SF8">
    <property type="entry name" value="ANGIO-ASSOCIATED MIGRATORY CELL PROTEIN"/>
    <property type="match status" value="1"/>
</dbReference>
<evidence type="ECO:0000256" key="2">
    <source>
        <dbReference type="ARBA" id="ARBA00022490"/>
    </source>
</evidence>
<evidence type="ECO:0000256" key="1">
    <source>
        <dbReference type="ARBA" id="ARBA00004496"/>
    </source>
</evidence>
<dbReference type="GeneID" id="42004200"/>
<dbReference type="PANTHER" id="PTHR19857">
    <property type="entry name" value="MITOCHONDRIAL DIVISION PROTEIN 1-RELATED"/>
    <property type="match status" value="1"/>
</dbReference>